<evidence type="ECO:0008006" key="4">
    <source>
        <dbReference type="Google" id="ProtNLM"/>
    </source>
</evidence>
<dbReference type="RefSeq" id="WP_021803201.1">
    <property type="nucleotide sequence ID" value="NZ_KI273145.1"/>
</dbReference>
<dbReference type="InterPro" id="IPR025699">
    <property type="entry name" value="ABC2_memb-like"/>
</dbReference>
<organism evidence="2 3">
    <name type="scientific">Clostridium intestinale URNW</name>
    <dbReference type="NCBI Taxonomy" id="1294142"/>
    <lineage>
        <taxon>Bacteria</taxon>
        <taxon>Bacillati</taxon>
        <taxon>Bacillota</taxon>
        <taxon>Clostridia</taxon>
        <taxon>Eubacteriales</taxon>
        <taxon>Clostridiaceae</taxon>
        <taxon>Clostridium</taxon>
    </lineage>
</organism>
<proteinExistence type="predicted"/>
<dbReference type="HOGENOM" id="CLU_102880_1_0_9"/>
<feature type="transmembrane region" description="Helical" evidence="1">
    <location>
        <begin position="150"/>
        <end position="167"/>
    </location>
</feature>
<sequence>MQIINLMKKDLLVCKKYYIFSMIYIVTFGVIFNEFGMLLFIMCAVGINYLISNTSMAFDDKYKADIMMNILPVSRKDIVLVKYLNALVNIVYVLVLYYLAVFITSFSPIFGVEIVPIDLKTFLMCLLIICIYNSIEIPLYYKIGYQKTRFFGFIVFFAFFGVASLVVNNININQKLINFMSNSNDVIKWILLFLITILISYISYIISTNIYRKKDF</sequence>
<feature type="transmembrane region" description="Helical" evidence="1">
    <location>
        <begin position="187"/>
        <end position="206"/>
    </location>
</feature>
<keyword evidence="1" id="KW-0472">Membrane</keyword>
<dbReference type="OrthoDB" id="2917865at2"/>
<protein>
    <recommendedName>
        <fullName evidence="4">ABC-2 transporter permease</fullName>
    </recommendedName>
</protein>
<feature type="transmembrane region" description="Helical" evidence="1">
    <location>
        <begin position="121"/>
        <end position="141"/>
    </location>
</feature>
<feature type="transmembrane region" description="Helical" evidence="1">
    <location>
        <begin position="38"/>
        <end position="58"/>
    </location>
</feature>
<accession>U2PSG5</accession>
<dbReference type="TCDB" id="3.A.1.149.2">
    <property type="family name" value="the atp-binding cassette (abc) superfamily"/>
</dbReference>
<feature type="transmembrane region" description="Helical" evidence="1">
    <location>
        <begin position="79"/>
        <end position="101"/>
    </location>
</feature>
<keyword evidence="3" id="KW-1185">Reference proteome</keyword>
<dbReference type="STRING" id="1294142.CINTURNW_3239"/>
<keyword evidence="1" id="KW-1133">Transmembrane helix</keyword>
<dbReference type="eggNOG" id="ENOG5032TX7">
    <property type="taxonomic scope" value="Bacteria"/>
</dbReference>
<dbReference type="PANTHER" id="PTHR41309">
    <property type="entry name" value="MEMBRANE PROTEIN-RELATED"/>
    <property type="match status" value="1"/>
</dbReference>
<dbReference type="Pfam" id="PF13346">
    <property type="entry name" value="ABC2_membrane_5"/>
    <property type="match status" value="1"/>
</dbReference>
<comment type="caution">
    <text evidence="2">The sequence shown here is derived from an EMBL/GenBank/DDBJ whole genome shotgun (WGS) entry which is preliminary data.</text>
</comment>
<gene>
    <name evidence="2" type="ORF">CINTURNW_3239</name>
</gene>
<reference evidence="2 3" key="1">
    <citation type="journal article" date="2013" name="Genome Announc.">
        <title>Draft Genome Sequence of the Hydrogen- and Ethanol-Producing Bacterium Clostridium intestinale Strain URNW.</title>
        <authorList>
            <person name="Lal S."/>
            <person name="Ramachandran U."/>
            <person name="Zhang X."/>
            <person name="Sparling R."/>
            <person name="Levin D.B."/>
        </authorList>
    </citation>
    <scope>NUCLEOTIDE SEQUENCE [LARGE SCALE GENOMIC DNA]</scope>
    <source>
        <strain evidence="2 3">URNW</strain>
    </source>
</reference>
<dbReference type="Proteomes" id="UP000016721">
    <property type="component" value="Unassembled WGS sequence"/>
</dbReference>
<dbReference type="AlphaFoldDB" id="U2PSG5"/>
<evidence type="ECO:0000256" key="1">
    <source>
        <dbReference type="SAM" id="Phobius"/>
    </source>
</evidence>
<dbReference type="PANTHER" id="PTHR41309:SF2">
    <property type="entry name" value="MEMBRANE PROTEIN"/>
    <property type="match status" value="1"/>
</dbReference>
<evidence type="ECO:0000313" key="3">
    <source>
        <dbReference type="Proteomes" id="UP000016721"/>
    </source>
</evidence>
<feature type="transmembrane region" description="Helical" evidence="1">
    <location>
        <begin position="12"/>
        <end position="32"/>
    </location>
</feature>
<keyword evidence="1" id="KW-0812">Transmembrane</keyword>
<dbReference type="PATRIC" id="fig|1294142.3.peg.3381"/>
<name>U2PSG5_9CLOT</name>
<evidence type="ECO:0000313" key="2">
    <source>
        <dbReference type="EMBL" id="ERK29400.1"/>
    </source>
</evidence>
<dbReference type="EMBL" id="APJA01000018">
    <property type="protein sequence ID" value="ERK29400.1"/>
    <property type="molecule type" value="Genomic_DNA"/>
</dbReference>